<sequence>MSVPSWRYFALVNCECLSMPILNLCLRPLITCPFSKFPNPSSSGEDSKLAFCQSNRRLYLDLM</sequence>
<protein>
    <submittedName>
        <fullName evidence="1">Uncharacterized protein</fullName>
    </submittedName>
</protein>
<dbReference type="AlphaFoldDB" id="A0A2P2PT74"/>
<proteinExistence type="predicted"/>
<accession>A0A2P2PT74</accession>
<reference evidence="1" key="1">
    <citation type="submission" date="2018-02" db="EMBL/GenBank/DDBJ databases">
        <title>Rhizophora mucronata_Transcriptome.</title>
        <authorList>
            <person name="Meera S.P."/>
            <person name="Sreeshan A."/>
            <person name="Augustine A."/>
        </authorList>
    </citation>
    <scope>NUCLEOTIDE SEQUENCE</scope>
    <source>
        <tissue evidence="1">Leaf</tissue>
    </source>
</reference>
<name>A0A2P2PT74_RHIMU</name>
<organism evidence="1">
    <name type="scientific">Rhizophora mucronata</name>
    <name type="common">Asiatic mangrove</name>
    <dbReference type="NCBI Taxonomy" id="61149"/>
    <lineage>
        <taxon>Eukaryota</taxon>
        <taxon>Viridiplantae</taxon>
        <taxon>Streptophyta</taxon>
        <taxon>Embryophyta</taxon>
        <taxon>Tracheophyta</taxon>
        <taxon>Spermatophyta</taxon>
        <taxon>Magnoliopsida</taxon>
        <taxon>eudicotyledons</taxon>
        <taxon>Gunneridae</taxon>
        <taxon>Pentapetalae</taxon>
        <taxon>rosids</taxon>
        <taxon>fabids</taxon>
        <taxon>Malpighiales</taxon>
        <taxon>Rhizophoraceae</taxon>
        <taxon>Rhizophora</taxon>
    </lineage>
</organism>
<dbReference type="EMBL" id="GGEC01077456">
    <property type="protein sequence ID" value="MBX57940.1"/>
    <property type="molecule type" value="Transcribed_RNA"/>
</dbReference>
<evidence type="ECO:0000313" key="1">
    <source>
        <dbReference type="EMBL" id="MBX57940.1"/>
    </source>
</evidence>